<organism evidence="1 2">
    <name type="scientific">Paramecium sonneborni</name>
    <dbReference type="NCBI Taxonomy" id="65129"/>
    <lineage>
        <taxon>Eukaryota</taxon>
        <taxon>Sar</taxon>
        <taxon>Alveolata</taxon>
        <taxon>Ciliophora</taxon>
        <taxon>Intramacronucleata</taxon>
        <taxon>Oligohymenophorea</taxon>
        <taxon>Peniculida</taxon>
        <taxon>Parameciidae</taxon>
        <taxon>Paramecium</taxon>
    </lineage>
</organism>
<accession>A0A8S1RPA4</accession>
<protein>
    <submittedName>
        <fullName evidence="1">Uncharacterized protein</fullName>
    </submittedName>
</protein>
<name>A0A8S1RPA4_9CILI</name>
<gene>
    <name evidence="1" type="ORF">PSON_ATCC_30995.1.T1990003</name>
</gene>
<proteinExistence type="predicted"/>
<comment type="caution">
    <text evidence="1">The sequence shown here is derived from an EMBL/GenBank/DDBJ whole genome shotgun (WGS) entry which is preliminary data.</text>
</comment>
<keyword evidence="2" id="KW-1185">Reference proteome</keyword>
<evidence type="ECO:0000313" key="2">
    <source>
        <dbReference type="Proteomes" id="UP000692954"/>
    </source>
</evidence>
<evidence type="ECO:0000313" key="1">
    <source>
        <dbReference type="EMBL" id="CAD8128859.1"/>
    </source>
</evidence>
<reference evidence="1" key="1">
    <citation type="submission" date="2021-01" db="EMBL/GenBank/DDBJ databases">
        <authorList>
            <consortium name="Genoscope - CEA"/>
            <person name="William W."/>
        </authorList>
    </citation>
    <scope>NUCLEOTIDE SEQUENCE</scope>
</reference>
<sequence length="80" mass="9516">MLDSILHIQITTIILEENQDFTNVTDENSQKLGINMQFLEPTDQLKSLNYEVMCIKYTMRCSQRMWIRSALCFQIVERLK</sequence>
<dbReference type="OrthoDB" id="2017365at2759"/>
<dbReference type="EMBL" id="CAJJDN010000199">
    <property type="protein sequence ID" value="CAD8128859.1"/>
    <property type="molecule type" value="Genomic_DNA"/>
</dbReference>
<dbReference type="AlphaFoldDB" id="A0A8S1RPA4"/>
<dbReference type="Proteomes" id="UP000692954">
    <property type="component" value="Unassembled WGS sequence"/>
</dbReference>